<dbReference type="GeneID" id="27324306"/>
<organism evidence="1 2">
    <name type="scientific">Exophiala mesophila</name>
    <name type="common">Black yeast-like fungus</name>
    <dbReference type="NCBI Taxonomy" id="212818"/>
    <lineage>
        <taxon>Eukaryota</taxon>
        <taxon>Fungi</taxon>
        <taxon>Dikarya</taxon>
        <taxon>Ascomycota</taxon>
        <taxon>Pezizomycotina</taxon>
        <taxon>Eurotiomycetes</taxon>
        <taxon>Chaetothyriomycetidae</taxon>
        <taxon>Chaetothyriales</taxon>
        <taxon>Herpotrichiellaceae</taxon>
        <taxon>Exophiala</taxon>
    </lineage>
</organism>
<sequence length="133" mass="15521">MALHQSPHQPRLLQRLNQPLHQQSPLQRTRSLTQPLCRHQPLNPQSSSWPLPYHRHRYPHHHQRHGAHQSRRRIFHSNSGCATIVQRLITLIPLWRLAADCFSTIPILFLAAHHAIINDWPTHNHSHLPSTAI</sequence>
<dbReference type="HOGENOM" id="CLU_1906753_0_0_1"/>
<dbReference type="Proteomes" id="UP000054302">
    <property type="component" value="Unassembled WGS sequence"/>
</dbReference>
<dbReference type="EMBL" id="KN847523">
    <property type="protein sequence ID" value="KIV91976.1"/>
    <property type="molecule type" value="Genomic_DNA"/>
</dbReference>
<dbReference type="AlphaFoldDB" id="A0A0D1XUT2"/>
<protein>
    <submittedName>
        <fullName evidence="1">Uncharacterized protein</fullName>
    </submittedName>
</protein>
<gene>
    <name evidence="1" type="ORF">PV10_06461</name>
</gene>
<dbReference type="VEuPathDB" id="FungiDB:PV10_06461"/>
<dbReference type="RefSeq" id="XP_016223550.1">
    <property type="nucleotide sequence ID" value="XM_016371257.1"/>
</dbReference>
<evidence type="ECO:0000313" key="1">
    <source>
        <dbReference type="EMBL" id="KIV91976.1"/>
    </source>
</evidence>
<accession>A0A0D1XUT2</accession>
<reference evidence="1 2" key="1">
    <citation type="submission" date="2015-01" db="EMBL/GenBank/DDBJ databases">
        <title>The Genome Sequence of Exophiala mesophila CBS40295.</title>
        <authorList>
            <consortium name="The Broad Institute Genomics Platform"/>
            <person name="Cuomo C."/>
            <person name="de Hoog S."/>
            <person name="Gorbushina A."/>
            <person name="Stielow B."/>
            <person name="Teixiera M."/>
            <person name="Abouelleil A."/>
            <person name="Chapman S.B."/>
            <person name="Priest M."/>
            <person name="Young S.K."/>
            <person name="Wortman J."/>
            <person name="Nusbaum C."/>
            <person name="Birren B."/>
        </authorList>
    </citation>
    <scope>NUCLEOTIDE SEQUENCE [LARGE SCALE GENOMIC DNA]</scope>
    <source>
        <strain evidence="1 2">CBS 40295</strain>
    </source>
</reference>
<keyword evidence="2" id="KW-1185">Reference proteome</keyword>
<evidence type="ECO:0000313" key="2">
    <source>
        <dbReference type="Proteomes" id="UP000054302"/>
    </source>
</evidence>
<proteinExistence type="predicted"/>
<name>A0A0D1XUT2_EXOME</name>